<keyword evidence="6" id="KW-1185">Reference proteome</keyword>
<dbReference type="KEGG" id="lit:FPZ52_15330"/>
<dbReference type="InterPro" id="IPR000524">
    <property type="entry name" value="Tscrpt_reg_HTH_GntR"/>
</dbReference>
<dbReference type="GO" id="GO:0003677">
    <property type="term" value="F:DNA binding"/>
    <property type="evidence" value="ECO:0007669"/>
    <property type="project" value="UniProtKB-KW"/>
</dbReference>
<keyword evidence="2" id="KW-0238">DNA-binding</keyword>
<evidence type="ECO:0000256" key="1">
    <source>
        <dbReference type="ARBA" id="ARBA00023015"/>
    </source>
</evidence>
<dbReference type="Pfam" id="PF07729">
    <property type="entry name" value="FCD"/>
    <property type="match status" value="1"/>
</dbReference>
<dbReference type="InterPro" id="IPR008920">
    <property type="entry name" value="TF_FadR/GntR_C"/>
</dbReference>
<dbReference type="SMART" id="SM00345">
    <property type="entry name" value="HTH_GNTR"/>
    <property type="match status" value="1"/>
</dbReference>
<dbReference type="Gene3D" id="1.10.10.10">
    <property type="entry name" value="Winged helix-like DNA-binding domain superfamily/Winged helix DNA-binding domain"/>
    <property type="match status" value="1"/>
</dbReference>
<organism evidence="5 6">
    <name type="scientific">Qingshengfaniella alkalisoli</name>
    <dbReference type="NCBI Taxonomy" id="2599296"/>
    <lineage>
        <taxon>Bacteria</taxon>
        <taxon>Pseudomonadati</taxon>
        <taxon>Pseudomonadota</taxon>
        <taxon>Alphaproteobacteria</taxon>
        <taxon>Rhodobacterales</taxon>
        <taxon>Paracoccaceae</taxon>
        <taxon>Qingshengfaniella</taxon>
    </lineage>
</organism>
<dbReference type="InterPro" id="IPR036390">
    <property type="entry name" value="WH_DNA-bd_sf"/>
</dbReference>
<geneLocation type="plasmid" evidence="5 6">
    <name>unnamed3</name>
</geneLocation>
<dbReference type="GO" id="GO:0003700">
    <property type="term" value="F:DNA-binding transcription factor activity"/>
    <property type="evidence" value="ECO:0007669"/>
    <property type="project" value="InterPro"/>
</dbReference>
<dbReference type="RefSeq" id="WP_146366500.1">
    <property type="nucleotide sequence ID" value="NZ_CP042264.1"/>
</dbReference>
<dbReference type="PROSITE" id="PS50949">
    <property type="entry name" value="HTH_GNTR"/>
    <property type="match status" value="1"/>
</dbReference>
<dbReference type="Proteomes" id="UP000318483">
    <property type="component" value="Plasmid unnamed3"/>
</dbReference>
<feature type="domain" description="HTH gntR-type" evidence="4">
    <location>
        <begin position="12"/>
        <end position="79"/>
    </location>
</feature>
<evidence type="ECO:0000313" key="5">
    <source>
        <dbReference type="EMBL" id="QDY71084.1"/>
    </source>
</evidence>
<protein>
    <submittedName>
        <fullName evidence="5">GntR family transcriptional regulator</fullName>
    </submittedName>
</protein>
<dbReference type="Gene3D" id="1.20.120.530">
    <property type="entry name" value="GntR ligand-binding domain-like"/>
    <property type="match status" value="1"/>
</dbReference>
<keyword evidence="3" id="KW-0804">Transcription</keyword>
<gene>
    <name evidence="5" type="ORF">FPZ52_15330</name>
</gene>
<dbReference type="SUPFAM" id="SSF48008">
    <property type="entry name" value="GntR ligand-binding domain-like"/>
    <property type="match status" value="1"/>
</dbReference>
<reference evidence="5 6" key="1">
    <citation type="submission" date="2019-07" db="EMBL/GenBank/DDBJ databases">
        <title>Litoreibacter alkalisoli sp. nov., isolated from saline-alkaline soil.</title>
        <authorList>
            <person name="Wang S."/>
            <person name="Xu L."/>
            <person name="Xing Y.-T."/>
            <person name="Sun J.-Q."/>
        </authorList>
    </citation>
    <scope>NUCLEOTIDE SEQUENCE [LARGE SCALE GENOMIC DNA]</scope>
    <source>
        <strain evidence="5 6">LN3S51</strain>
        <plasmid evidence="5 6">unnamed3</plasmid>
    </source>
</reference>
<sequence length="223" mass="25137">MAEPGSKNRAAPSVRQTAYELFQRALLSGRLRPGQMVSQRELVELMNLSVGALRELLPRLESEGLIVVQPQRGILIPAIDLPMIRDTFQMRMALEREAVISAIRDMPDDTLDAQRKLHVGMIERVALAPDPELLREGQEIDSGFHLLLVRNSGNVLLQQAYNLNAIRMRLIKLDRITLTERILPDAFGDHLLVIDAIRARDKQAAIDAMDAHIFNARERALQL</sequence>
<keyword evidence="5" id="KW-0614">Plasmid</keyword>
<dbReference type="AlphaFoldDB" id="A0A5B8IZH2"/>
<dbReference type="Pfam" id="PF00392">
    <property type="entry name" value="GntR"/>
    <property type="match status" value="1"/>
</dbReference>
<dbReference type="InterPro" id="IPR036388">
    <property type="entry name" value="WH-like_DNA-bd_sf"/>
</dbReference>
<dbReference type="EMBL" id="CP042264">
    <property type="protein sequence ID" value="QDY71084.1"/>
    <property type="molecule type" value="Genomic_DNA"/>
</dbReference>
<dbReference type="PANTHER" id="PTHR43537">
    <property type="entry name" value="TRANSCRIPTIONAL REGULATOR, GNTR FAMILY"/>
    <property type="match status" value="1"/>
</dbReference>
<dbReference type="SUPFAM" id="SSF46785">
    <property type="entry name" value="Winged helix' DNA-binding domain"/>
    <property type="match status" value="1"/>
</dbReference>
<evidence type="ECO:0000313" key="6">
    <source>
        <dbReference type="Proteomes" id="UP000318483"/>
    </source>
</evidence>
<evidence type="ECO:0000256" key="3">
    <source>
        <dbReference type="ARBA" id="ARBA00023163"/>
    </source>
</evidence>
<evidence type="ECO:0000259" key="4">
    <source>
        <dbReference type="PROSITE" id="PS50949"/>
    </source>
</evidence>
<dbReference type="InterPro" id="IPR011711">
    <property type="entry name" value="GntR_C"/>
</dbReference>
<proteinExistence type="predicted"/>
<evidence type="ECO:0000256" key="2">
    <source>
        <dbReference type="ARBA" id="ARBA00023125"/>
    </source>
</evidence>
<accession>A0A5B8IZH2</accession>
<keyword evidence="1" id="KW-0805">Transcription regulation</keyword>
<dbReference type="SMART" id="SM00895">
    <property type="entry name" value="FCD"/>
    <property type="match status" value="1"/>
</dbReference>
<name>A0A5B8IZH2_9RHOB</name>
<dbReference type="PANTHER" id="PTHR43537:SF24">
    <property type="entry name" value="GLUCONATE OPERON TRANSCRIPTIONAL REPRESSOR"/>
    <property type="match status" value="1"/>
</dbReference>
<dbReference type="OrthoDB" id="7620579at2"/>